<evidence type="ECO:0000313" key="5">
    <source>
        <dbReference type="Proteomes" id="UP000248827"/>
    </source>
</evidence>
<evidence type="ECO:0000313" key="3">
    <source>
        <dbReference type="EMBL" id="RAI89684.1"/>
    </source>
</evidence>
<evidence type="ECO:0000313" key="4">
    <source>
        <dbReference type="Proteomes" id="UP000247078"/>
    </source>
</evidence>
<accession>A0A855YHC7</accession>
<evidence type="ECO:0000256" key="1">
    <source>
        <dbReference type="SAM" id="Phobius"/>
    </source>
</evidence>
<keyword evidence="1" id="KW-1133">Transmembrane helix</keyword>
<keyword evidence="1" id="KW-0472">Membrane</keyword>
<dbReference type="AlphaFoldDB" id="A0A855YHC7"/>
<protein>
    <submittedName>
        <fullName evidence="2">Uncharacterized protein</fullName>
    </submittedName>
</protein>
<feature type="transmembrane region" description="Helical" evidence="1">
    <location>
        <begin position="7"/>
        <end position="29"/>
    </location>
</feature>
<gene>
    <name evidence="3" type="ORF">DET54_114153</name>
    <name evidence="2" type="ORF">DET56_102109</name>
</gene>
<dbReference type="EMBL" id="QLLI01000014">
    <property type="protein sequence ID" value="RAI89684.1"/>
    <property type="molecule type" value="Genomic_DNA"/>
</dbReference>
<keyword evidence="5" id="KW-1185">Reference proteome</keyword>
<name>A0A855YHC7_9BACL</name>
<dbReference type="Proteomes" id="UP000248827">
    <property type="component" value="Unassembled WGS sequence"/>
</dbReference>
<reference evidence="2 4" key="1">
    <citation type="submission" date="2018-05" db="EMBL/GenBank/DDBJ databases">
        <title>Freshwater and sediment microbial communities from various areas in North America, analyzing microbe dynamics in response to fracking.</title>
        <authorList>
            <person name="Lamendella R."/>
        </authorList>
    </citation>
    <scope>NUCLEOTIDE SEQUENCE [LARGE SCALE GENOMIC DNA]</scope>
    <source>
        <strain evidence="2 4">DB-3</strain>
        <strain evidence="3 5">NG-13</strain>
    </source>
</reference>
<comment type="caution">
    <text evidence="2">The sequence shown here is derived from an EMBL/GenBank/DDBJ whole genome shotgun (WGS) entry which is preliminary data.</text>
</comment>
<evidence type="ECO:0000313" key="2">
    <source>
        <dbReference type="EMBL" id="PWW43880.1"/>
    </source>
</evidence>
<sequence length="32" mass="3364">MNGKKFVILFSVIAGICIGLFGGFVYWALAGA</sequence>
<dbReference type="EMBL" id="QGTZ01000002">
    <property type="protein sequence ID" value="PWW43880.1"/>
    <property type="molecule type" value="Genomic_DNA"/>
</dbReference>
<proteinExistence type="predicted"/>
<dbReference type="Proteomes" id="UP000247078">
    <property type="component" value="Unassembled WGS sequence"/>
</dbReference>
<keyword evidence="1" id="KW-0812">Transmembrane</keyword>
<organism evidence="2 4">
    <name type="scientific">Paenibacillus pabuli</name>
    <dbReference type="NCBI Taxonomy" id="1472"/>
    <lineage>
        <taxon>Bacteria</taxon>
        <taxon>Bacillati</taxon>
        <taxon>Bacillota</taxon>
        <taxon>Bacilli</taxon>
        <taxon>Bacillales</taxon>
        <taxon>Paenibacillaceae</taxon>
        <taxon>Paenibacillus</taxon>
    </lineage>
</organism>